<proteinExistence type="predicted"/>
<accession>A0A1J7J951</accession>
<dbReference type="Proteomes" id="UP000182658">
    <property type="component" value="Unassembled WGS sequence"/>
</dbReference>
<dbReference type="EMBL" id="KV875100">
    <property type="protein sequence ID" value="OIW26328.1"/>
    <property type="molecule type" value="Genomic_DNA"/>
</dbReference>
<dbReference type="OrthoDB" id="4757095at2759"/>
<dbReference type="AlphaFoldDB" id="A0A1J7J951"/>
<evidence type="ECO:0000313" key="2">
    <source>
        <dbReference type="EMBL" id="OIW26328.1"/>
    </source>
</evidence>
<gene>
    <name evidence="2" type="ORF">CONLIGDRAFT_646505</name>
</gene>
<sequence length="387" mass="44265">MDTQEQSPFFSLPPEVRDAIYTYILPNAIHVFLREGKVAISTCMDPEIAGFLTGRERIPSEEELVGFGERSSQTVWARRLRSSWGPHWQCEEIAQRTTGHRNSGGGESVMATLLVCRRMFLDISKVLVSDVVYHVTDLNTLDYLVQIPPTSEPQSSWYEALTTDARLIKKLDLTLRLPLSFFQTLADHMERLASSIEMMEVQQPSISASLSSAVDDSLLNVWIRVWPALASRLRQLQRLHVWVDHDDTKSWSLVDERSLLSYIATWISRDRIHCLEGVTFNLPKLHPRHENPGRHFTKDSPQPPPSIMITRRLRQCHFPVETIPGIYQVADEPDFPVLFELVDATADTDQPMSLEEVEEMERDMWQRGEDPNEFLWDLAGPGARCGV</sequence>
<evidence type="ECO:0000259" key="1">
    <source>
        <dbReference type="Pfam" id="PF24864"/>
    </source>
</evidence>
<dbReference type="InParanoid" id="A0A1J7J951"/>
<organism evidence="2 3">
    <name type="scientific">Coniochaeta ligniaria NRRL 30616</name>
    <dbReference type="NCBI Taxonomy" id="1408157"/>
    <lineage>
        <taxon>Eukaryota</taxon>
        <taxon>Fungi</taxon>
        <taxon>Dikarya</taxon>
        <taxon>Ascomycota</taxon>
        <taxon>Pezizomycotina</taxon>
        <taxon>Sordariomycetes</taxon>
        <taxon>Sordariomycetidae</taxon>
        <taxon>Coniochaetales</taxon>
        <taxon>Coniochaetaceae</taxon>
        <taxon>Coniochaeta</taxon>
    </lineage>
</organism>
<name>A0A1J7J951_9PEZI</name>
<evidence type="ECO:0000313" key="3">
    <source>
        <dbReference type="Proteomes" id="UP000182658"/>
    </source>
</evidence>
<dbReference type="PANTHER" id="PTHR38790">
    <property type="entry name" value="2EXR DOMAIN-CONTAINING PROTEIN-RELATED"/>
    <property type="match status" value="1"/>
</dbReference>
<feature type="domain" description="DUF7730" evidence="1">
    <location>
        <begin position="3"/>
        <end position="146"/>
    </location>
</feature>
<dbReference type="Pfam" id="PF24864">
    <property type="entry name" value="DUF7730"/>
    <property type="match status" value="1"/>
</dbReference>
<dbReference type="STRING" id="1408157.A0A1J7J951"/>
<dbReference type="InterPro" id="IPR056632">
    <property type="entry name" value="DUF7730"/>
</dbReference>
<keyword evidence="3" id="KW-1185">Reference proteome</keyword>
<protein>
    <recommendedName>
        <fullName evidence="1">DUF7730 domain-containing protein</fullName>
    </recommendedName>
</protein>
<reference evidence="2 3" key="1">
    <citation type="submission" date="2016-10" db="EMBL/GenBank/DDBJ databases">
        <title>Draft genome sequence of Coniochaeta ligniaria NRRL30616, a lignocellulolytic fungus for bioabatement of inhibitors in plant biomass hydrolysates.</title>
        <authorList>
            <consortium name="DOE Joint Genome Institute"/>
            <person name="Jimenez D.J."/>
            <person name="Hector R.E."/>
            <person name="Riley R."/>
            <person name="Sun H."/>
            <person name="Grigoriev I.V."/>
            <person name="Van Elsas J.D."/>
            <person name="Nichols N.N."/>
        </authorList>
    </citation>
    <scope>NUCLEOTIDE SEQUENCE [LARGE SCALE GENOMIC DNA]</scope>
    <source>
        <strain evidence="2 3">NRRL 30616</strain>
    </source>
</reference>